<reference evidence="10" key="2">
    <citation type="journal article" date="2023" name="IMA Fungus">
        <title>Comparative genomic study of the Penicillium genus elucidates a diverse pangenome and 15 lateral gene transfer events.</title>
        <authorList>
            <person name="Petersen C."/>
            <person name="Sorensen T."/>
            <person name="Nielsen M.R."/>
            <person name="Sondergaard T.E."/>
            <person name="Sorensen J.L."/>
            <person name="Fitzpatrick D.A."/>
            <person name="Frisvad J.C."/>
            <person name="Nielsen K.L."/>
        </authorList>
    </citation>
    <scope>NUCLEOTIDE SEQUENCE</scope>
    <source>
        <strain evidence="10">IBT 20477</strain>
    </source>
</reference>
<dbReference type="OrthoDB" id="6612291at2759"/>
<dbReference type="EMBL" id="JAPQKQ010000009">
    <property type="protein sequence ID" value="KAJ5181920.1"/>
    <property type="molecule type" value="Genomic_DNA"/>
</dbReference>
<feature type="domain" description="Major facilitator superfamily (MFS) profile" evidence="9">
    <location>
        <begin position="23"/>
        <end position="493"/>
    </location>
</feature>
<dbReference type="PANTHER" id="PTHR48022">
    <property type="entry name" value="PLASTIDIC GLUCOSE TRANSPORTER 4"/>
    <property type="match status" value="1"/>
</dbReference>
<dbReference type="PRINTS" id="PR00171">
    <property type="entry name" value="SUGRTRNSPORT"/>
</dbReference>
<reference evidence="10" key="1">
    <citation type="submission" date="2022-11" db="EMBL/GenBank/DDBJ databases">
        <authorList>
            <person name="Petersen C."/>
        </authorList>
    </citation>
    <scope>NUCLEOTIDE SEQUENCE</scope>
    <source>
        <strain evidence="10">IBT 20477</strain>
    </source>
</reference>
<protein>
    <recommendedName>
        <fullName evidence="9">Major facilitator superfamily (MFS) profile domain-containing protein</fullName>
    </recommendedName>
</protein>
<dbReference type="InterPro" id="IPR050360">
    <property type="entry name" value="MFS_Sugar_Transporters"/>
</dbReference>
<feature type="transmembrane region" description="Helical" evidence="8">
    <location>
        <begin position="120"/>
        <end position="146"/>
    </location>
</feature>
<feature type="transmembrane region" description="Helical" evidence="8">
    <location>
        <begin position="95"/>
        <end position="114"/>
    </location>
</feature>
<keyword evidence="6 8" id="KW-0472">Membrane</keyword>
<organism evidence="10 11">
    <name type="scientific">Penicillium cf. viridicatum</name>
    <dbReference type="NCBI Taxonomy" id="2972119"/>
    <lineage>
        <taxon>Eukaryota</taxon>
        <taxon>Fungi</taxon>
        <taxon>Dikarya</taxon>
        <taxon>Ascomycota</taxon>
        <taxon>Pezizomycotina</taxon>
        <taxon>Eurotiomycetes</taxon>
        <taxon>Eurotiomycetidae</taxon>
        <taxon>Eurotiales</taxon>
        <taxon>Aspergillaceae</taxon>
        <taxon>Penicillium</taxon>
    </lineage>
</organism>
<gene>
    <name evidence="10" type="ORF">N7449_012067</name>
</gene>
<dbReference type="Proteomes" id="UP001150942">
    <property type="component" value="Unassembled WGS sequence"/>
</dbReference>
<dbReference type="PANTHER" id="PTHR48022:SF6">
    <property type="entry name" value="MSTA PROTEIN-RELATED"/>
    <property type="match status" value="1"/>
</dbReference>
<dbReference type="InterPro" id="IPR020846">
    <property type="entry name" value="MFS_dom"/>
</dbReference>
<dbReference type="NCBIfam" id="TIGR00879">
    <property type="entry name" value="SP"/>
    <property type="match status" value="1"/>
</dbReference>
<dbReference type="PROSITE" id="PS00216">
    <property type="entry name" value="SUGAR_TRANSPORT_1"/>
    <property type="match status" value="2"/>
</dbReference>
<dbReference type="PROSITE" id="PS00217">
    <property type="entry name" value="SUGAR_TRANSPORT_2"/>
    <property type="match status" value="1"/>
</dbReference>
<feature type="transmembrane region" description="Helical" evidence="8">
    <location>
        <begin position="469"/>
        <end position="489"/>
    </location>
</feature>
<evidence type="ECO:0000256" key="1">
    <source>
        <dbReference type="ARBA" id="ARBA00004141"/>
    </source>
</evidence>
<accession>A0A9W9IRU7</accession>
<dbReference type="GO" id="GO:0005351">
    <property type="term" value="F:carbohydrate:proton symporter activity"/>
    <property type="evidence" value="ECO:0007669"/>
    <property type="project" value="TreeGrafter"/>
</dbReference>
<dbReference type="Pfam" id="PF00083">
    <property type="entry name" value="Sugar_tr"/>
    <property type="match status" value="1"/>
</dbReference>
<dbReference type="InterPro" id="IPR003663">
    <property type="entry name" value="Sugar/inositol_transpt"/>
</dbReference>
<dbReference type="InterPro" id="IPR005828">
    <property type="entry name" value="MFS_sugar_transport-like"/>
</dbReference>
<dbReference type="Gene3D" id="1.20.1250.20">
    <property type="entry name" value="MFS general substrate transporter like domains"/>
    <property type="match status" value="1"/>
</dbReference>
<evidence type="ECO:0000259" key="9">
    <source>
        <dbReference type="PROSITE" id="PS50850"/>
    </source>
</evidence>
<proteinExistence type="inferred from homology"/>
<evidence type="ECO:0000256" key="8">
    <source>
        <dbReference type="SAM" id="Phobius"/>
    </source>
</evidence>
<dbReference type="AlphaFoldDB" id="A0A9W9IRU7"/>
<dbReference type="SUPFAM" id="SSF103473">
    <property type="entry name" value="MFS general substrate transporter"/>
    <property type="match status" value="1"/>
</dbReference>
<dbReference type="PROSITE" id="PS50850">
    <property type="entry name" value="MFS"/>
    <property type="match status" value="1"/>
</dbReference>
<evidence type="ECO:0000256" key="6">
    <source>
        <dbReference type="ARBA" id="ARBA00023136"/>
    </source>
</evidence>
<comment type="caution">
    <text evidence="10">The sequence shown here is derived from an EMBL/GenBank/DDBJ whole genome shotgun (WGS) entry which is preliminary data.</text>
</comment>
<evidence type="ECO:0000256" key="4">
    <source>
        <dbReference type="ARBA" id="ARBA00022692"/>
    </source>
</evidence>
<dbReference type="InterPro" id="IPR005829">
    <property type="entry name" value="Sugar_transporter_CS"/>
</dbReference>
<feature type="transmembrane region" description="Helical" evidence="8">
    <location>
        <begin position="434"/>
        <end position="457"/>
    </location>
</feature>
<sequence length="541" mass="59265">MSLRATGDVNSLEAPITWKAYALCAFASLGGIYFGYDSGYINGVNGIEMWVDIIEPGRTTLSASHSSLIVSILSAGTFFGAVLAGDIAEWFGRKWTVIFGCAIYAIGIVIQMLTGIGGNALGIIAAGRLIAGIGVGFESAIVILYISEICPKSVRGAIVACYQFCVTIGLMLASCLVYGTEKRRDTGAFRIPIAIQFVWAIILGVGLIFLPDSPRYFVKKGRIEEARKALCIVRDQPPHSEYIEAELSEIIANEEYERSVIPDAGWFGSWKNCFTGSLWVQKSNLRRTILGTSLQMMQQWTGVNFIFYFSTTFLETTGAIDNTFLMSMIFTIVNVVSTPISFYTVEKFGRRPLLIFGALGMLICQFLVAIIGVTIGFNKTHITDSGSTIANNISAVNAQVALIAIYIFFFASTWGPGAWILIGEIFPIPIRSRGVALSTASNWLWNTIIAVITPYMVGDNPGEANMRSSVFFVWGSLCAACFVYAYFLVPETKGLSLEQVDKMMEESTPRTSSKWRPHSTFAQEMEKGVVTTEHEEAENIA</sequence>
<dbReference type="CDD" id="cd17356">
    <property type="entry name" value="MFS_HXT"/>
    <property type="match status" value="1"/>
</dbReference>
<evidence type="ECO:0000256" key="7">
    <source>
        <dbReference type="RuleBase" id="RU003346"/>
    </source>
</evidence>
<dbReference type="GO" id="GO:0016020">
    <property type="term" value="C:membrane"/>
    <property type="evidence" value="ECO:0007669"/>
    <property type="project" value="UniProtKB-SubCell"/>
</dbReference>
<feature type="transmembrane region" description="Helical" evidence="8">
    <location>
        <begin position="68"/>
        <end position="88"/>
    </location>
</feature>
<name>A0A9W9IRU7_9EURO</name>
<keyword evidence="3 7" id="KW-0813">Transport</keyword>
<evidence type="ECO:0000313" key="10">
    <source>
        <dbReference type="EMBL" id="KAJ5181920.1"/>
    </source>
</evidence>
<feature type="transmembrane region" description="Helical" evidence="8">
    <location>
        <begin position="352"/>
        <end position="378"/>
    </location>
</feature>
<evidence type="ECO:0000256" key="2">
    <source>
        <dbReference type="ARBA" id="ARBA00010992"/>
    </source>
</evidence>
<dbReference type="FunFam" id="1.20.1250.20:FF:000180">
    <property type="entry name" value="MFS monosaccharide transporter"/>
    <property type="match status" value="1"/>
</dbReference>
<keyword evidence="5 8" id="KW-1133">Transmembrane helix</keyword>
<keyword evidence="11" id="KW-1185">Reference proteome</keyword>
<feature type="transmembrane region" description="Helical" evidence="8">
    <location>
        <begin position="398"/>
        <end position="422"/>
    </location>
</feature>
<feature type="transmembrane region" description="Helical" evidence="8">
    <location>
        <begin position="20"/>
        <end position="36"/>
    </location>
</feature>
<comment type="subcellular location">
    <subcellularLocation>
        <location evidence="1">Membrane</location>
        <topology evidence="1">Multi-pass membrane protein</topology>
    </subcellularLocation>
</comment>
<evidence type="ECO:0000256" key="5">
    <source>
        <dbReference type="ARBA" id="ARBA00022989"/>
    </source>
</evidence>
<keyword evidence="4 8" id="KW-0812">Transmembrane</keyword>
<feature type="transmembrane region" description="Helical" evidence="8">
    <location>
        <begin position="191"/>
        <end position="210"/>
    </location>
</feature>
<comment type="similarity">
    <text evidence="2 7">Belongs to the major facilitator superfamily. Sugar transporter (TC 2.A.1.1) family.</text>
</comment>
<evidence type="ECO:0000256" key="3">
    <source>
        <dbReference type="ARBA" id="ARBA00022448"/>
    </source>
</evidence>
<dbReference type="InterPro" id="IPR036259">
    <property type="entry name" value="MFS_trans_sf"/>
</dbReference>
<evidence type="ECO:0000313" key="11">
    <source>
        <dbReference type="Proteomes" id="UP001150942"/>
    </source>
</evidence>
<feature type="transmembrane region" description="Helical" evidence="8">
    <location>
        <begin position="158"/>
        <end position="179"/>
    </location>
</feature>
<feature type="transmembrane region" description="Helical" evidence="8">
    <location>
        <begin position="323"/>
        <end position="345"/>
    </location>
</feature>